<proteinExistence type="predicted"/>
<reference evidence="2" key="1">
    <citation type="submission" date="2022-02" db="EMBL/GenBank/DDBJ databases">
        <title>Long-read sequencing of the primary endosymbionts of Cacopsylla melanoneura.</title>
        <authorList>
            <person name="Dittmer J."/>
            <person name="Corretto E."/>
            <person name="Stauffer C."/>
            <person name="Schuler H."/>
        </authorList>
    </citation>
    <scope>NUCLEOTIDE SEQUENCE</scope>
    <source>
        <strain evidence="2">Cmel4</strain>
    </source>
</reference>
<dbReference type="EMBL" id="CP092148">
    <property type="protein sequence ID" value="WGS67254.1"/>
    <property type="molecule type" value="Genomic_DNA"/>
</dbReference>
<evidence type="ECO:0000256" key="1">
    <source>
        <dbReference type="SAM" id="Phobius"/>
    </source>
</evidence>
<keyword evidence="1" id="KW-0472">Membrane</keyword>
<evidence type="ECO:0000313" key="2">
    <source>
        <dbReference type="EMBL" id="WGS67254.1"/>
    </source>
</evidence>
<accession>A0AAJ6FBI8</accession>
<dbReference type="AlphaFoldDB" id="A0AAJ6FBI8"/>
<evidence type="ECO:0000313" key="3">
    <source>
        <dbReference type="Proteomes" id="UP001237869"/>
    </source>
</evidence>
<keyword evidence="1" id="KW-0812">Transmembrane</keyword>
<sequence>MNFNFTLINEFISFVIFFYFSCFYIFPLIIKTLNNFSLNDFKNKSFIKFNQTLENKLIKNLILIEKKIKKNTNIFLNLLNNVIYTKKTDLLNLSIIEKQKILNKINILFKIKKNKLLIFFLNSLKLSFIKSFKNVYNEILNYNNEFIINYD</sequence>
<protein>
    <submittedName>
        <fullName evidence="2">Uncharacterized protein</fullName>
    </submittedName>
</protein>
<dbReference type="RefSeq" id="WP_280956059.1">
    <property type="nucleotide sequence ID" value="NZ_CP092145.1"/>
</dbReference>
<name>A0AAJ6FBI8_CARRU</name>
<keyword evidence="1" id="KW-1133">Transmembrane helix</keyword>
<gene>
    <name evidence="2" type="ORF">MEJ65_00030</name>
</gene>
<dbReference type="Proteomes" id="UP001237869">
    <property type="component" value="Chromosome"/>
</dbReference>
<organism evidence="2 3">
    <name type="scientific">Carsonella ruddii</name>
    <dbReference type="NCBI Taxonomy" id="114186"/>
    <lineage>
        <taxon>Bacteria</taxon>
        <taxon>Pseudomonadati</taxon>
        <taxon>Pseudomonadota</taxon>
        <taxon>Gammaproteobacteria</taxon>
        <taxon>Oceanospirillales</taxon>
        <taxon>Halomonadaceae</taxon>
        <taxon>Zymobacter group</taxon>
        <taxon>Candidatus Carsonella</taxon>
    </lineage>
</organism>
<feature type="transmembrane region" description="Helical" evidence="1">
    <location>
        <begin position="12"/>
        <end position="30"/>
    </location>
</feature>